<reference evidence="3" key="1">
    <citation type="submission" date="2018-08" db="EMBL/GenBank/DDBJ databases">
        <authorList>
            <consortium name="GenomeTrakr network: Whole genome sequencing for foodborne pathogen traceback"/>
        </authorList>
    </citation>
    <scope>NUCLEOTIDE SEQUENCE</scope>
    <source>
        <strain evidence="3">FDA00000611</strain>
    </source>
</reference>
<proteinExistence type="predicted"/>
<evidence type="ECO:0000256" key="2">
    <source>
        <dbReference type="SAM" id="SignalP"/>
    </source>
</evidence>
<dbReference type="AlphaFoldDB" id="A0A3U5KT64"/>
<feature type="signal peptide" evidence="2">
    <location>
        <begin position="1"/>
        <end position="32"/>
    </location>
</feature>
<keyword evidence="2" id="KW-0732">Signal</keyword>
<evidence type="ECO:0000256" key="1">
    <source>
        <dbReference type="SAM" id="Phobius"/>
    </source>
</evidence>
<evidence type="ECO:0000313" key="3">
    <source>
        <dbReference type="EMBL" id="ECJ4451387.1"/>
    </source>
</evidence>
<sequence>MRKYPRKTTQSLANRCKALCVPLLSHHASSHAEQSPSNAKLSSSKNSLIFIMLKLFISYVSVGSLNTAIHRLCLGALFRLIGFSQAISKLIVSCVAVTLSFSSTPNAHLSPKQQLAGTWTLSLKKTRLMISLLATSIPIMVTDHKVMTY</sequence>
<protein>
    <submittedName>
        <fullName evidence="3">Uncharacterized protein</fullName>
    </submittedName>
</protein>
<feature type="transmembrane region" description="Helical" evidence="1">
    <location>
        <begin position="48"/>
        <end position="69"/>
    </location>
</feature>
<accession>A0A3U5KT64</accession>
<keyword evidence="1" id="KW-0472">Membrane</keyword>
<feature type="chain" id="PRO_5030085182" evidence="2">
    <location>
        <begin position="33"/>
        <end position="149"/>
    </location>
</feature>
<comment type="caution">
    <text evidence="3">The sequence shown here is derived from an EMBL/GenBank/DDBJ whole genome shotgun (WGS) entry which is preliminary data.</text>
</comment>
<dbReference type="EMBL" id="AAIYJT010000030">
    <property type="protein sequence ID" value="ECJ4451387.1"/>
    <property type="molecule type" value="Genomic_DNA"/>
</dbReference>
<organism evidence="3">
    <name type="scientific">Salmonella enterica I</name>
    <dbReference type="NCBI Taxonomy" id="59201"/>
    <lineage>
        <taxon>Bacteria</taxon>
        <taxon>Pseudomonadati</taxon>
        <taxon>Pseudomonadota</taxon>
        <taxon>Gammaproteobacteria</taxon>
        <taxon>Enterobacterales</taxon>
        <taxon>Enterobacteriaceae</taxon>
        <taxon>Salmonella</taxon>
    </lineage>
</organism>
<gene>
    <name evidence="3" type="ORF">AHU48_19685</name>
</gene>
<name>A0A3U5KT64_SALET</name>
<keyword evidence="1" id="KW-1133">Transmembrane helix</keyword>
<keyword evidence="1" id="KW-0812">Transmembrane</keyword>